<protein>
    <recommendedName>
        <fullName evidence="9">Geranylgeranylglyceryl phosphate synthase</fullName>
        <shortName evidence="9">GGGP synthase</shortName>
        <shortName evidence="9">GGGPS</shortName>
        <ecNumber evidence="9">2.5.1.41</ecNumber>
    </recommendedName>
    <alternativeName>
        <fullName evidence="9">(S)-3-O-geranylgeranylglyceryl phosphate synthase</fullName>
    </alternativeName>
    <alternativeName>
        <fullName evidence="9">Phosphoglycerol geranylgeranyltransferase</fullName>
    </alternativeName>
</protein>
<dbReference type="InterPro" id="IPR008205">
    <property type="entry name" value="GGGP_HepGP_synthase"/>
</dbReference>
<dbReference type="EC" id="2.5.1.41" evidence="9"/>
<keyword evidence="5 9" id="KW-0443">Lipid metabolism</keyword>
<evidence type="ECO:0000256" key="2">
    <source>
        <dbReference type="ARBA" id="ARBA00022679"/>
    </source>
</evidence>
<comment type="function">
    <text evidence="9">Prenyltransferase that catalyzes the transfer of the geranylgeranyl moiety of geranylgeranyl diphosphate (GGPP) to the C3 hydroxyl of sn-glycerol-1-phosphate (G1P). This reaction is the first ether-bond-formation step in the biosynthesis of archaeal membrane lipids.</text>
</comment>
<comment type="caution">
    <text evidence="9">Lacks conserved residue(s) required for the propagation of feature annotation.</text>
</comment>
<comment type="subcellular location">
    <subcellularLocation>
        <location evidence="9">Cytoplasm</location>
    </subcellularLocation>
</comment>
<evidence type="ECO:0000256" key="1">
    <source>
        <dbReference type="ARBA" id="ARBA00022516"/>
    </source>
</evidence>
<keyword evidence="2 9" id="KW-0808">Transferase</keyword>
<dbReference type="GO" id="GO:0046474">
    <property type="term" value="P:glycerophospholipid biosynthetic process"/>
    <property type="evidence" value="ECO:0007669"/>
    <property type="project" value="UniProtKB-UniRule"/>
</dbReference>
<keyword evidence="3 9" id="KW-0479">Metal-binding</keyword>
<dbReference type="GO" id="GO:0005737">
    <property type="term" value="C:cytoplasm"/>
    <property type="evidence" value="ECO:0007669"/>
    <property type="project" value="UniProtKB-SubCell"/>
</dbReference>
<gene>
    <name evidence="10" type="ORF">EYH45_00170</name>
</gene>
<dbReference type="InterPro" id="IPR038597">
    <property type="entry name" value="GGGP/HepGP_synthase_sf"/>
</dbReference>
<evidence type="ECO:0000256" key="8">
    <source>
        <dbReference type="ARBA" id="ARBA00047288"/>
    </source>
</evidence>
<dbReference type="PANTHER" id="PTHR21235">
    <property type="entry name" value="IMIDAZOLE GLYCEROL PHOSPHATE SYNTHASE SUBUNIT HISF/H IGP SYNTHASE SUBUNIT HISF/H"/>
    <property type="match status" value="1"/>
</dbReference>
<organism evidence="10 11">
    <name type="scientific">Caldiarchaeum subterraneum</name>
    <dbReference type="NCBI Taxonomy" id="311458"/>
    <lineage>
        <taxon>Archaea</taxon>
        <taxon>Nitrososphaerota</taxon>
        <taxon>Candidatus Caldarchaeales</taxon>
        <taxon>Candidatus Caldarchaeaceae</taxon>
        <taxon>Candidatus Caldarchaeum</taxon>
    </lineage>
</organism>
<dbReference type="Proteomes" id="UP000608579">
    <property type="component" value="Unassembled WGS sequence"/>
</dbReference>
<dbReference type="SUPFAM" id="SSF51395">
    <property type="entry name" value="FMN-linked oxidoreductases"/>
    <property type="match status" value="1"/>
</dbReference>
<feature type="binding site" evidence="9">
    <location>
        <position position="36"/>
    </location>
    <ligand>
        <name>Mg(2+)</name>
        <dbReference type="ChEBI" id="CHEBI:18420"/>
    </ligand>
</feature>
<evidence type="ECO:0000256" key="7">
    <source>
        <dbReference type="ARBA" id="ARBA00023264"/>
    </source>
</evidence>
<dbReference type="NCBIfam" id="TIGR01768">
    <property type="entry name" value="GGGP-family"/>
    <property type="match status" value="1"/>
</dbReference>
<feature type="binding site" evidence="9">
    <location>
        <begin position="184"/>
        <end position="190"/>
    </location>
    <ligand>
        <name>sn-glycerol 1-phosphate</name>
        <dbReference type="ChEBI" id="CHEBI:57685"/>
    </ligand>
</feature>
<feature type="binding site" evidence="9">
    <location>
        <begin position="215"/>
        <end position="216"/>
    </location>
    <ligand>
        <name>sn-glycerol 1-phosphate</name>
        <dbReference type="ChEBI" id="CHEBI:57685"/>
    </ligand>
</feature>
<dbReference type="HAMAP" id="MF_00112">
    <property type="entry name" value="GGGP_HepGP_synthase"/>
    <property type="match status" value="1"/>
</dbReference>
<dbReference type="InterPro" id="IPR010946">
    <property type="entry name" value="GGGP_synth"/>
</dbReference>
<dbReference type="Gene3D" id="3.20.20.390">
    <property type="entry name" value="FMN-linked oxidoreductases"/>
    <property type="match status" value="1"/>
</dbReference>
<dbReference type="GO" id="GO:0000107">
    <property type="term" value="F:imidazoleglycerol-phosphate synthase activity"/>
    <property type="evidence" value="ECO:0007669"/>
    <property type="project" value="TreeGrafter"/>
</dbReference>
<evidence type="ECO:0000313" key="11">
    <source>
        <dbReference type="Proteomes" id="UP000608579"/>
    </source>
</evidence>
<evidence type="ECO:0000256" key="9">
    <source>
        <dbReference type="HAMAP-Rule" id="MF_00112"/>
    </source>
</evidence>
<comment type="cofactor">
    <cofactor evidence="9">
        <name>Mg(2+)</name>
        <dbReference type="ChEBI" id="CHEBI:18420"/>
    </cofactor>
</comment>
<accession>A0A832ZU04</accession>
<comment type="similarity">
    <text evidence="9">Belongs to the GGGP/HepGP synthase family. Group II subfamily.</text>
</comment>
<comment type="caution">
    <text evidence="10">The sequence shown here is derived from an EMBL/GenBank/DDBJ whole genome shotgun (WGS) entry which is preliminary data.</text>
</comment>
<reference evidence="10" key="1">
    <citation type="journal article" date="2020" name="ISME J.">
        <title>Gammaproteobacteria mediating utilization of methyl-, sulfur- and petroleum organic compounds in deep ocean hydrothermal plumes.</title>
        <authorList>
            <person name="Zhou Z."/>
            <person name="Liu Y."/>
            <person name="Pan J."/>
            <person name="Cron B.R."/>
            <person name="Toner B.M."/>
            <person name="Anantharaman K."/>
            <person name="Breier J.A."/>
            <person name="Dick G.J."/>
            <person name="Li M."/>
        </authorList>
    </citation>
    <scope>NUCLEOTIDE SEQUENCE</scope>
    <source>
        <strain evidence="10">SZUA-1515</strain>
    </source>
</reference>
<dbReference type="UniPathway" id="UPA00940"/>
<feature type="binding site" evidence="9">
    <location>
        <position position="65"/>
    </location>
    <ligand>
        <name>Mg(2+)</name>
        <dbReference type="ChEBI" id="CHEBI:18420"/>
    </ligand>
</feature>
<dbReference type="AlphaFoldDB" id="A0A832ZU04"/>
<comment type="catalytic activity">
    <reaction evidence="8 9">
        <text>sn-glycerol 1-phosphate + (2E,6E,10E)-geranylgeranyl diphosphate = sn-3-O-(geranylgeranyl)glycerol 1-phosphate + diphosphate</text>
        <dbReference type="Rhea" id="RHEA:23404"/>
        <dbReference type="ChEBI" id="CHEBI:33019"/>
        <dbReference type="ChEBI" id="CHEBI:57677"/>
        <dbReference type="ChEBI" id="CHEBI:57685"/>
        <dbReference type="ChEBI" id="CHEBI:58756"/>
        <dbReference type="EC" id="2.5.1.41"/>
    </reaction>
</comment>
<dbReference type="NCBIfam" id="NF003198">
    <property type="entry name" value="PRK04169.1-2"/>
    <property type="match status" value="1"/>
</dbReference>
<evidence type="ECO:0000256" key="3">
    <source>
        <dbReference type="ARBA" id="ARBA00022723"/>
    </source>
</evidence>
<evidence type="ECO:0000256" key="6">
    <source>
        <dbReference type="ARBA" id="ARBA00023209"/>
    </source>
</evidence>
<keyword evidence="6 9" id="KW-0594">Phospholipid biosynthesis</keyword>
<dbReference type="PANTHER" id="PTHR21235:SF22">
    <property type="entry name" value="GERANYLGERANYLGLYCERYL PHOSPHATE SYNTHASE"/>
    <property type="match status" value="1"/>
</dbReference>
<evidence type="ECO:0000256" key="5">
    <source>
        <dbReference type="ARBA" id="ARBA00023098"/>
    </source>
</evidence>
<keyword evidence="4 9" id="KW-0460">Magnesium</keyword>
<dbReference type="CDD" id="cd02812">
    <property type="entry name" value="PcrB_like"/>
    <property type="match status" value="1"/>
</dbReference>
<dbReference type="EMBL" id="DQVM01000003">
    <property type="protein sequence ID" value="HIQ28960.1"/>
    <property type="molecule type" value="Genomic_DNA"/>
</dbReference>
<evidence type="ECO:0000313" key="10">
    <source>
        <dbReference type="EMBL" id="HIQ28960.1"/>
    </source>
</evidence>
<keyword evidence="9" id="KW-0963">Cytoplasm</keyword>
<name>A0A832ZU04_CALS0</name>
<dbReference type="NCBIfam" id="TIGR01769">
    <property type="entry name" value="GGGP"/>
    <property type="match status" value="1"/>
</dbReference>
<dbReference type="Pfam" id="PF01884">
    <property type="entry name" value="PcrB"/>
    <property type="match status" value="1"/>
</dbReference>
<feature type="binding site" evidence="9">
    <location>
        <begin position="237"/>
        <end position="238"/>
    </location>
    <ligand>
        <name>sn-glycerol 1-phosphate</name>
        <dbReference type="ChEBI" id="CHEBI:57685"/>
    </ligand>
</feature>
<dbReference type="InterPro" id="IPR050064">
    <property type="entry name" value="IGPS_HisA/HisF"/>
</dbReference>
<keyword evidence="7 9" id="KW-1208">Phospholipid metabolism</keyword>
<sequence>MILLRKELQKLRLGKVELYLLERIEERGCIHIALLDPLKTKLEEAGKLARLCEESGSDAIMVGGSTVFSQNHMDLFIQEIKSKVSIPVIIFPNNIQSISRYADAIWFMSLLNSVDWYFIVGAQMQGALSIKAFGLEAIPMGYLVFGGDTAVAAMGRVLPLPTNKPEVVVCYGLAAQYLGMRFLYLEAGSGAEKPIPPEVIKAVSENVSIPVIVGGGIRTPEAAEHAVKAGAQAIVTGTAVEQDTRRLSEIVAAIHKADKT</sequence>
<dbReference type="GO" id="GO:0000287">
    <property type="term" value="F:magnesium ion binding"/>
    <property type="evidence" value="ECO:0007669"/>
    <property type="project" value="UniProtKB-UniRule"/>
</dbReference>
<evidence type="ECO:0000256" key="4">
    <source>
        <dbReference type="ARBA" id="ARBA00022842"/>
    </source>
</evidence>
<keyword evidence="1 9" id="KW-0444">Lipid biosynthesis</keyword>
<dbReference type="GO" id="GO:0047294">
    <property type="term" value="F:phosphoglycerol geranylgeranyltransferase activity"/>
    <property type="evidence" value="ECO:0007669"/>
    <property type="project" value="UniProtKB-UniRule"/>
</dbReference>
<proteinExistence type="inferred from homology"/>
<dbReference type="FunFam" id="3.20.20.390:FF:000001">
    <property type="entry name" value="Heptaprenylglyceryl phosphate synthase"/>
    <property type="match status" value="1"/>
</dbReference>
<comment type="pathway">
    <text evidence="9">Membrane lipid metabolism; glycerophospholipid metabolism.</text>
</comment>